<protein>
    <submittedName>
        <fullName evidence="2">Uncharacterized protein</fullName>
    </submittedName>
</protein>
<name>A0A7J6LLI9_PEROL</name>
<feature type="region of interest" description="Disordered" evidence="1">
    <location>
        <begin position="207"/>
        <end position="232"/>
    </location>
</feature>
<dbReference type="AlphaFoldDB" id="A0A7J6LLI9"/>
<organism evidence="2 3">
    <name type="scientific">Perkinsus olseni</name>
    <name type="common">Perkinsus atlanticus</name>
    <dbReference type="NCBI Taxonomy" id="32597"/>
    <lineage>
        <taxon>Eukaryota</taxon>
        <taxon>Sar</taxon>
        <taxon>Alveolata</taxon>
        <taxon>Perkinsozoa</taxon>
        <taxon>Perkinsea</taxon>
        <taxon>Perkinsida</taxon>
        <taxon>Perkinsidae</taxon>
        <taxon>Perkinsus</taxon>
    </lineage>
</organism>
<comment type="caution">
    <text evidence="2">The sequence shown here is derived from an EMBL/GenBank/DDBJ whole genome shotgun (WGS) entry which is preliminary data.</text>
</comment>
<proteinExistence type="predicted"/>
<feature type="compositionally biased region" description="Low complexity" evidence="1">
    <location>
        <begin position="209"/>
        <end position="224"/>
    </location>
</feature>
<evidence type="ECO:0000256" key="1">
    <source>
        <dbReference type="SAM" id="MobiDB-lite"/>
    </source>
</evidence>
<evidence type="ECO:0000313" key="2">
    <source>
        <dbReference type="EMBL" id="KAF4660125.1"/>
    </source>
</evidence>
<sequence length="457" mass="49844">MVAGRYVARSFIAPSIAMKLNFVDDNVVYEVSHPTNGYLTSKGFPFVMVNTSLVRVTVSDSSLQSFESFARGKFSKLGYTTFGYDLSKDRLTVDDPVGCFSIPSGKYTGEDGSLSVTMDFEDIDGSRSVDYHITRGGTEYSLVVKPGFLMPGSSLVQAPLLKADLLSLQSHFPGIADDFYYQNLGYDPAKDTITLLLGNPDHITLVYAPPTTTSPPSSTTTPPSSGQPLKKPLGAYAERDDPVFPPIPATTDFLEGDRGKYRLFRSRPRYSFPTAMISRSLIKVTVGDAHVRLWRESQSYRSYFDADSFDMLGYDAARNSISLIGKGETYELFLDSDETEYLGAPTKPSGVYKASVGALTVLLEFSEGNGGSLARYEIKFIGNEVAFTVGSPFVMLSSSLVQVDLTSDDLSSLHFSLPGLSTDKYYTTLGYDSANNVVTFVLENSQGVALIHQPSDS</sequence>
<reference evidence="2 3" key="1">
    <citation type="submission" date="2020-04" db="EMBL/GenBank/DDBJ databases">
        <title>Perkinsus olseni comparative genomics.</title>
        <authorList>
            <person name="Bogema D.R."/>
        </authorList>
    </citation>
    <scope>NUCLEOTIDE SEQUENCE [LARGE SCALE GENOMIC DNA]</scope>
    <source>
        <strain evidence="2">ATCC PRA-31</strain>
    </source>
</reference>
<gene>
    <name evidence="2" type="ORF">FOL46_006325</name>
</gene>
<dbReference type="EMBL" id="JABANN010000402">
    <property type="protein sequence ID" value="KAF4660125.1"/>
    <property type="molecule type" value="Genomic_DNA"/>
</dbReference>
<accession>A0A7J6LLI9</accession>
<dbReference type="Proteomes" id="UP000572268">
    <property type="component" value="Unassembled WGS sequence"/>
</dbReference>
<evidence type="ECO:0000313" key="3">
    <source>
        <dbReference type="Proteomes" id="UP000572268"/>
    </source>
</evidence>